<dbReference type="Proteomes" id="UP000313645">
    <property type="component" value="Unassembled WGS sequence"/>
</dbReference>
<comment type="caution">
    <text evidence="7">The sequence shown here is derived from an EMBL/GenBank/DDBJ whole genome shotgun (WGS) entry which is preliminary data.</text>
</comment>
<keyword evidence="2" id="KW-1003">Cell membrane</keyword>
<dbReference type="PIRSF" id="PIRSF006060">
    <property type="entry name" value="AA_transporter"/>
    <property type="match status" value="1"/>
</dbReference>
<feature type="transmembrane region" description="Helical" evidence="6">
    <location>
        <begin position="143"/>
        <end position="164"/>
    </location>
</feature>
<evidence type="ECO:0000313" key="8">
    <source>
        <dbReference type="Proteomes" id="UP000313645"/>
    </source>
</evidence>
<evidence type="ECO:0000256" key="2">
    <source>
        <dbReference type="ARBA" id="ARBA00022475"/>
    </source>
</evidence>
<proteinExistence type="predicted"/>
<evidence type="ECO:0000256" key="4">
    <source>
        <dbReference type="ARBA" id="ARBA00022989"/>
    </source>
</evidence>
<feature type="transmembrane region" description="Helical" evidence="6">
    <location>
        <begin position="342"/>
        <end position="362"/>
    </location>
</feature>
<keyword evidence="3 6" id="KW-0812">Transmembrane</keyword>
<feature type="transmembrane region" description="Helical" evidence="6">
    <location>
        <begin position="248"/>
        <end position="271"/>
    </location>
</feature>
<accession>A0ABY1ZTE4</accession>
<dbReference type="InterPro" id="IPR002293">
    <property type="entry name" value="AA/rel_permease1"/>
</dbReference>
<sequence>MSEVNVSNTPTELTGRGAHRMTASGGKLGFLTMMAICIGLVIVQGSMITATQGIAMGGTGFIAAMFAAFLLAQCNAVSFSELSLMFPEEGTLATYTQKAIGHFPAIVAVFAGYVVVAMLAIPVEMFLVDAVIGELLPGVFPHYVIPFAILAFFAFTNFLGADVFAGAQNILAFILVLALVLIGLCGTTGAVEPHVQVTGPAIDWSFGSVVDGSFISMVAMALWLMVGVEFICPMINEVRDPQKNIPRAMSLSLCAMLVIFLLFVSGVGFYLDTETVLASPIPYLDYANAVFGQGGLIVAAVMAVAATCSTVNTVLAGVPRMLQGMAENGQAFPQMGITSKRFGTPWVGILFMVAIIAIPVLLLGIDDLITLVIAASTSWLLAYIVAHIDVLVLRRSMPGKERPYRTPFYPLPQIIGIVGMAYVALNNSPSPEMTMLVYKITGGILLLVGVIAALWVKFYMKRGLFEPDHS</sequence>
<dbReference type="Pfam" id="PF13520">
    <property type="entry name" value="AA_permease_2"/>
    <property type="match status" value="1"/>
</dbReference>
<dbReference type="PANTHER" id="PTHR42770">
    <property type="entry name" value="AMINO ACID TRANSPORTER-RELATED"/>
    <property type="match status" value="1"/>
</dbReference>
<feature type="transmembrane region" description="Helical" evidence="6">
    <location>
        <begin position="407"/>
        <end position="425"/>
    </location>
</feature>
<feature type="transmembrane region" description="Helical" evidence="6">
    <location>
        <begin position="28"/>
        <end position="48"/>
    </location>
</feature>
<dbReference type="Gene3D" id="1.20.1740.10">
    <property type="entry name" value="Amino acid/polyamine transporter I"/>
    <property type="match status" value="1"/>
</dbReference>
<gene>
    <name evidence="7" type="ORF">EZI54_00850</name>
</gene>
<feature type="transmembrane region" description="Helical" evidence="6">
    <location>
        <begin position="171"/>
        <end position="191"/>
    </location>
</feature>
<dbReference type="PANTHER" id="PTHR42770:SF12">
    <property type="entry name" value="AMINO ACID TRANSPORTER"/>
    <property type="match status" value="1"/>
</dbReference>
<comment type="subcellular location">
    <subcellularLocation>
        <location evidence="1">Cell membrane</location>
        <topology evidence="1">Multi-pass membrane protein</topology>
    </subcellularLocation>
</comment>
<organism evidence="7 8">
    <name type="scientific">Marinobacter halodurans</name>
    <dbReference type="NCBI Taxonomy" id="2528979"/>
    <lineage>
        <taxon>Bacteria</taxon>
        <taxon>Pseudomonadati</taxon>
        <taxon>Pseudomonadota</taxon>
        <taxon>Gammaproteobacteria</taxon>
        <taxon>Pseudomonadales</taxon>
        <taxon>Marinobacteraceae</taxon>
        <taxon>Marinobacter</taxon>
    </lineage>
</organism>
<feature type="transmembrane region" description="Helical" evidence="6">
    <location>
        <begin position="437"/>
        <end position="456"/>
    </location>
</feature>
<dbReference type="InterPro" id="IPR050367">
    <property type="entry name" value="APC_superfamily"/>
</dbReference>
<keyword evidence="8" id="KW-1185">Reference proteome</keyword>
<evidence type="ECO:0000256" key="6">
    <source>
        <dbReference type="SAM" id="Phobius"/>
    </source>
</evidence>
<feature type="transmembrane region" description="Helical" evidence="6">
    <location>
        <begin position="214"/>
        <end position="236"/>
    </location>
</feature>
<feature type="transmembrane region" description="Helical" evidence="6">
    <location>
        <begin position="368"/>
        <end position="386"/>
    </location>
</feature>
<evidence type="ECO:0000313" key="7">
    <source>
        <dbReference type="EMBL" id="TBW59534.1"/>
    </source>
</evidence>
<feature type="transmembrane region" description="Helical" evidence="6">
    <location>
        <begin position="99"/>
        <end position="123"/>
    </location>
</feature>
<evidence type="ECO:0000256" key="1">
    <source>
        <dbReference type="ARBA" id="ARBA00004651"/>
    </source>
</evidence>
<feature type="transmembrane region" description="Helical" evidence="6">
    <location>
        <begin position="291"/>
        <end position="315"/>
    </location>
</feature>
<keyword evidence="4 6" id="KW-1133">Transmembrane helix</keyword>
<protein>
    <submittedName>
        <fullName evidence="7">APC family permease</fullName>
    </submittedName>
</protein>
<dbReference type="EMBL" id="SJDL01000001">
    <property type="protein sequence ID" value="TBW59534.1"/>
    <property type="molecule type" value="Genomic_DNA"/>
</dbReference>
<reference evidence="7 8" key="1">
    <citation type="submission" date="2019-02" db="EMBL/GenBank/DDBJ databases">
        <title>Marinobacter halodurans sp. nov., a marine bacterium isolated from sea tidal flat.</title>
        <authorList>
            <person name="Yoo Y."/>
            <person name="Lee D.W."/>
            <person name="Kim B.S."/>
            <person name="Kim J.-J."/>
        </authorList>
    </citation>
    <scope>NUCLEOTIDE SEQUENCE [LARGE SCALE GENOMIC DNA]</scope>
    <source>
        <strain evidence="7 8">YJ-S3-2</strain>
    </source>
</reference>
<keyword evidence="5 6" id="KW-0472">Membrane</keyword>
<evidence type="ECO:0000256" key="5">
    <source>
        <dbReference type="ARBA" id="ARBA00023136"/>
    </source>
</evidence>
<name>A0ABY1ZTE4_9GAMM</name>
<feature type="transmembrane region" description="Helical" evidence="6">
    <location>
        <begin position="54"/>
        <end position="78"/>
    </location>
</feature>
<evidence type="ECO:0000256" key="3">
    <source>
        <dbReference type="ARBA" id="ARBA00022692"/>
    </source>
</evidence>
<dbReference type="RefSeq" id="WP_131478072.1">
    <property type="nucleotide sequence ID" value="NZ_SJDL01000001.1"/>
</dbReference>